<dbReference type="EMBL" id="NTJZ01000001">
    <property type="protein sequence ID" value="PDH35250.1"/>
    <property type="molecule type" value="Genomic_DNA"/>
</dbReference>
<name>A0A2A5WFE8_9GAMM</name>
<accession>A0A2A5WFE8</accession>
<reference evidence="3 4" key="1">
    <citation type="submission" date="2017-08" db="EMBL/GenBank/DDBJ databases">
        <title>Fine stratification of microbial communities through a metagenomic profile of the photic zone.</title>
        <authorList>
            <person name="Haro-Moreno J.M."/>
            <person name="Lopez-Perez M."/>
            <person name="De La Torre J."/>
            <person name="Picazo A."/>
            <person name="Camacho A."/>
            <person name="Rodriguez-Valera F."/>
        </authorList>
    </citation>
    <scope>NUCLEOTIDE SEQUENCE [LARGE SCALE GENOMIC DNA]</scope>
    <source>
        <strain evidence="3">MED-G28</strain>
    </source>
</reference>
<organism evidence="3 4">
    <name type="scientific">OM182 bacterium MED-G28</name>
    <dbReference type="NCBI Taxonomy" id="1986256"/>
    <lineage>
        <taxon>Bacteria</taxon>
        <taxon>Pseudomonadati</taxon>
        <taxon>Pseudomonadota</taxon>
        <taxon>Gammaproteobacteria</taxon>
        <taxon>OMG group</taxon>
        <taxon>OM182 clade</taxon>
    </lineage>
</organism>
<dbReference type="AlphaFoldDB" id="A0A2A5WFE8"/>
<evidence type="ECO:0000256" key="1">
    <source>
        <dbReference type="SAM" id="MobiDB-lite"/>
    </source>
</evidence>
<feature type="region of interest" description="Disordered" evidence="1">
    <location>
        <begin position="308"/>
        <end position="327"/>
    </location>
</feature>
<evidence type="ECO:0000313" key="3">
    <source>
        <dbReference type="EMBL" id="PDH35250.1"/>
    </source>
</evidence>
<feature type="chain" id="PRO_5012111040" evidence="2">
    <location>
        <begin position="26"/>
        <end position="327"/>
    </location>
</feature>
<protein>
    <submittedName>
        <fullName evidence="3">Uncharacterized protein</fullName>
    </submittedName>
</protein>
<evidence type="ECO:0000256" key="2">
    <source>
        <dbReference type="SAM" id="SignalP"/>
    </source>
</evidence>
<dbReference type="Proteomes" id="UP000219329">
    <property type="component" value="Unassembled WGS sequence"/>
</dbReference>
<evidence type="ECO:0000313" key="4">
    <source>
        <dbReference type="Proteomes" id="UP000219329"/>
    </source>
</evidence>
<sequence>MSHFSPLIYAAIAITVTSISNTALAQAHGADGHSHAHSDVTVDCTNLATPPWNGLPDTDRRQMASLQQDLADLSTPEAAKAAGFFPVFGDIPGMGVHYVNLTRAQRGKDLDVDVPDQLLFASIDGQDQLVGAAYSFTDVPDTDVPLPFASDLASWHDHPQFARDGETLHMLHVWFVPSSNGPFAGLNFWLPYQTAGIEIPNPCWMAKEDDAERIRNVSFALVPLQTWAEPDGTAGASSTDGAAGASNYSQAPSVDRTEMLSALDSAARADDREAWILAADNFIADLSEAELTRVQSLLGVLGTNQMSSAERDAAGIEQPGSMSRHNQ</sequence>
<feature type="signal peptide" evidence="2">
    <location>
        <begin position="1"/>
        <end position="25"/>
    </location>
</feature>
<proteinExistence type="predicted"/>
<feature type="region of interest" description="Disordered" evidence="1">
    <location>
        <begin position="231"/>
        <end position="250"/>
    </location>
</feature>
<gene>
    <name evidence="3" type="ORF">CNF02_00570</name>
</gene>
<comment type="caution">
    <text evidence="3">The sequence shown here is derived from an EMBL/GenBank/DDBJ whole genome shotgun (WGS) entry which is preliminary data.</text>
</comment>
<feature type="compositionally biased region" description="Low complexity" evidence="1">
    <location>
        <begin position="231"/>
        <end position="246"/>
    </location>
</feature>
<keyword evidence="2" id="KW-0732">Signal</keyword>